<dbReference type="Proteomes" id="UP001597109">
    <property type="component" value="Unassembled WGS sequence"/>
</dbReference>
<dbReference type="InterPro" id="IPR016181">
    <property type="entry name" value="Acyl_CoA_acyltransferase"/>
</dbReference>
<accession>A0ABW3LBQ4</accession>
<dbReference type="Pfam" id="PF13673">
    <property type="entry name" value="Acetyltransf_10"/>
    <property type="match status" value="1"/>
</dbReference>
<evidence type="ECO:0000259" key="1">
    <source>
        <dbReference type="PROSITE" id="PS51186"/>
    </source>
</evidence>
<name>A0ABW3LBQ4_9BACL</name>
<dbReference type="EMBL" id="JBHTKI010000017">
    <property type="protein sequence ID" value="MFD1032049.1"/>
    <property type="molecule type" value="Genomic_DNA"/>
</dbReference>
<dbReference type="PROSITE" id="PS51186">
    <property type="entry name" value="GNAT"/>
    <property type="match status" value="1"/>
</dbReference>
<dbReference type="InterPro" id="IPR000182">
    <property type="entry name" value="GNAT_dom"/>
</dbReference>
<organism evidence="2 3">
    <name type="scientific">Metaplanococcus flavidus</name>
    <dbReference type="NCBI Taxonomy" id="569883"/>
    <lineage>
        <taxon>Bacteria</taxon>
        <taxon>Bacillati</taxon>
        <taxon>Bacillota</taxon>
        <taxon>Bacilli</taxon>
        <taxon>Bacillales</taxon>
        <taxon>Caryophanaceae</taxon>
        <taxon>Metaplanococcus</taxon>
    </lineage>
</organism>
<comment type="caution">
    <text evidence="2">The sequence shown here is derived from an EMBL/GenBank/DDBJ whole genome shotgun (WGS) entry which is preliminary data.</text>
</comment>
<dbReference type="RefSeq" id="WP_144841001.1">
    <property type="nucleotide sequence ID" value="NZ_JBHTKI010000017.1"/>
</dbReference>
<dbReference type="CDD" id="cd04301">
    <property type="entry name" value="NAT_SF"/>
    <property type="match status" value="1"/>
</dbReference>
<dbReference type="Gene3D" id="3.40.630.30">
    <property type="match status" value="1"/>
</dbReference>
<keyword evidence="3" id="KW-1185">Reference proteome</keyword>
<proteinExistence type="predicted"/>
<evidence type="ECO:0000313" key="3">
    <source>
        <dbReference type="Proteomes" id="UP001597109"/>
    </source>
</evidence>
<dbReference type="SUPFAM" id="SSF55729">
    <property type="entry name" value="Acyl-CoA N-acyltransferases (Nat)"/>
    <property type="match status" value="1"/>
</dbReference>
<evidence type="ECO:0000313" key="2">
    <source>
        <dbReference type="EMBL" id="MFD1032049.1"/>
    </source>
</evidence>
<gene>
    <name evidence="2" type="ORF">ACFQ1X_11465</name>
</gene>
<protein>
    <submittedName>
        <fullName evidence="2">GNAT family N-acetyltransferase</fullName>
    </submittedName>
</protein>
<sequence length="157" mass="18195">MAWELYEFKNLTVLELYEMLKLRVDTFVVEQHCPYPELDDLDQQSIHLAYRENGEILAYARLVPGEIKYGVPSIGRVIVSQDARGRGLARELVQRSIDFIFTEWRSAEIRLQGQLYLKGFYQSFGFDPISDVYDEDGIPHLDMKLKKTDAGTVKSKE</sequence>
<feature type="domain" description="N-acetyltransferase" evidence="1">
    <location>
        <begin position="6"/>
        <end position="148"/>
    </location>
</feature>
<reference evidence="3" key="1">
    <citation type="journal article" date="2019" name="Int. J. Syst. Evol. Microbiol.">
        <title>The Global Catalogue of Microorganisms (GCM) 10K type strain sequencing project: providing services to taxonomists for standard genome sequencing and annotation.</title>
        <authorList>
            <consortium name="The Broad Institute Genomics Platform"/>
            <consortium name="The Broad Institute Genome Sequencing Center for Infectious Disease"/>
            <person name="Wu L."/>
            <person name="Ma J."/>
        </authorList>
    </citation>
    <scope>NUCLEOTIDE SEQUENCE [LARGE SCALE GENOMIC DNA]</scope>
    <source>
        <strain evidence="3">CCUG 56756</strain>
    </source>
</reference>